<dbReference type="AlphaFoldDB" id="F9D5V3"/>
<dbReference type="Proteomes" id="UP000010862">
    <property type="component" value="Chromosome 2"/>
</dbReference>
<accession>F9D5V3</accession>
<dbReference type="EMBL" id="CP003369">
    <property type="protein sequence ID" value="AGB29326.1"/>
    <property type="molecule type" value="Genomic_DNA"/>
</dbReference>
<dbReference type="KEGG" id="pdt:Prede_2049"/>
<feature type="region of interest" description="Disordered" evidence="1">
    <location>
        <begin position="34"/>
        <end position="69"/>
    </location>
</feature>
<name>F9D5V3_PREDD</name>
<dbReference type="PATRIC" id="fig|908937.9.peg.2172"/>
<sequence length="69" mass="8051">MPQPPARRKIFVKPGFMDYLMKFKETPVFLETRAGSPNFAGNKMKKERTKTRKDAILEKQKNKPSNHKS</sequence>
<evidence type="ECO:0000313" key="4">
    <source>
        <dbReference type="Proteomes" id="UP000007820"/>
    </source>
</evidence>
<feature type="compositionally biased region" description="Basic and acidic residues" evidence="1">
    <location>
        <begin position="52"/>
        <end position="61"/>
    </location>
</feature>
<keyword evidence="5" id="KW-1185">Reference proteome</keyword>
<organism evidence="3 4">
    <name type="scientific">Prevotella dentalis (strain ATCC 49559 / DSM 3688 / JCM 13448 / NCTC 12043 / ES 2772)</name>
    <name type="common">Mitsuokella dentalis</name>
    <dbReference type="NCBI Taxonomy" id="908937"/>
    <lineage>
        <taxon>Bacteria</taxon>
        <taxon>Pseudomonadati</taxon>
        <taxon>Bacteroidota</taxon>
        <taxon>Bacteroidia</taxon>
        <taxon>Bacteroidales</taxon>
        <taxon>Prevotellaceae</taxon>
        <taxon>Prevotella</taxon>
    </lineage>
</organism>
<reference evidence="3 4" key="1">
    <citation type="submission" date="2011-04" db="EMBL/GenBank/DDBJ databases">
        <authorList>
            <person name="Muzny D."/>
            <person name="Qin X."/>
            <person name="Deng J."/>
            <person name="Jiang H."/>
            <person name="Liu Y."/>
            <person name="Qu J."/>
            <person name="Song X.-Z."/>
            <person name="Zhang L."/>
            <person name="Thornton R."/>
            <person name="Coyle M."/>
            <person name="Francisco L."/>
            <person name="Jackson L."/>
            <person name="Javaid M."/>
            <person name="Korchina V."/>
            <person name="Kovar C."/>
            <person name="Mata R."/>
            <person name="Mathew T."/>
            <person name="Ngo R."/>
            <person name="Nguyen L."/>
            <person name="Nguyen N."/>
            <person name="Okwuonu G."/>
            <person name="Ongeri F."/>
            <person name="Pham C."/>
            <person name="Simmons D."/>
            <person name="Wilczek-Boney K."/>
            <person name="Hale W."/>
            <person name="Jakkamsetti A."/>
            <person name="Pham P."/>
            <person name="Ruth R."/>
            <person name="San Lucas F."/>
            <person name="Warren J."/>
            <person name="Zhang J."/>
            <person name="Zhao Z."/>
            <person name="Zhou C."/>
            <person name="Zhu D."/>
            <person name="Lee S."/>
            <person name="Bess C."/>
            <person name="Blankenburg K."/>
            <person name="Forbes L."/>
            <person name="Fu Q."/>
            <person name="Gubbala S."/>
            <person name="Hirani K."/>
            <person name="Jayaseelan J.C."/>
            <person name="Lara F."/>
            <person name="Munidasa M."/>
            <person name="Palculict T."/>
            <person name="Patil S."/>
            <person name="Pu L.-L."/>
            <person name="Saada N."/>
            <person name="Tang L."/>
            <person name="Weissenberger G."/>
            <person name="Zhu Y."/>
            <person name="Hemphill L."/>
            <person name="Shang Y."/>
            <person name="Youmans B."/>
            <person name="Ayvaz T."/>
            <person name="Ross M."/>
            <person name="Santibanez J."/>
            <person name="Aqrawi P."/>
            <person name="Gross S."/>
            <person name="Joshi V."/>
            <person name="Fowler G."/>
            <person name="Nazareth L."/>
            <person name="Reid J."/>
            <person name="Worley K."/>
            <person name="Petrosino J."/>
            <person name="Highlander S."/>
            <person name="Gibbs R."/>
        </authorList>
    </citation>
    <scope>NUCLEOTIDE SEQUENCE [LARGE SCALE GENOMIC DNA]</scope>
    <source>
        <strain evidence="3 4">DSM 3688</strain>
    </source>
</reference>
<evidence type="ECO:0000313" key="3">
    <source>
        <dbReference type="EMBL" id="EGQ12976.1"/>
    </source>
</evidence>
<proteinExistence type="predicted"/>
<protein>
    <submittedName>
        <fullName evidence="3">Uncharacterized protein</fullName>
    </submittedName>
</protein>
<evidence type="ECO:0000313" key="5">
    <source>
        <dbReference type="Proteomes" id="UP000010862"/>
    </source>
</evidence>
<gene>
    <name evidence="2" type="ordered locus">Prede_2049</name>
    <name evidence="3" type="ORF">HMPREF9136_2231</name>
</gene>
<evidence type="ECO:0000313" key="2">
    <source>
        <dbReference type="EMBL" id="AGB29326.1"/>
    </source>
</evidence>
<dbReference type="HOGENOM" id="CLU_2772430_0_0_10"/>
<dbReference type="STRING" id="908937.Prede_2049"/>
<evidence type="ECO:0000256" key="1">
    <source>
        <dbReference type="SAM" id="MobiDB-lite"/>
    </source>
</evidence>
<dbReference type="EMBL" id="AFPW01000037">
    <property type="protein sequence ID" value="EGQ12976.1"/>
    <property type="molecule type" value="Genomic_DNA"/>
</dbReference>
<reference evidence="2" key="2">
    <citation type="submission" date="2012-02" db="EMBL/GenBank/DDBJ databases">
        <title>Complete sequence of chromosome 2 of Prevotella dentalis DSM 3688.</title>
        <authorList>
            <consortium name="US DOE Joint Genome Institute (JGI-PGF)"/>
            <person name="Lucas S."/>
            <person name="Copeland A."/>
            <person name="Lapidus A."/>
            <person name="Glavina del Rio T."/>
            <person name="Dalin E."/>
            <person name="Tice H."/>
            <person name="Bruce D."/>
            <person name="Goodwin L."/>
            <person name="Pitluck S."/>
            <person name="Peters L."/>
            <person name="Mikhailova N."/>
            <person name="Chertkov O."/>
            <person name="Kyrpides N."/>
            <person name="Mavromatis K."/>
            <person name="Ivanova N."/>
            <person name="Brettin T."/>
            <person name="Detter J.C."/>
            <person name="Han C."/>
            <person name="Larimer F."/>
            <person name="Land M."/>
            <person name="Hauser L."/>
            <person name="Markowitz V."/>
            <person name="Cheng J.-F."/>
            <person name="Hugenholtz P."/>
            <person name="Woyke T."/>
            <person name="Wu D."/>
            <person name="Gronow S."/>
            <person name="Wellnitz S."/>
            <person name="Brambilla E."/>
            <person name="Klenk H.-P."/>
            <person name="Eisen J.A."/>
        </authorList>
    </citation>
    <scope>NUCLEOTIDE SEQUENCE [LARGE SCALE GENOMIC DNA]</scope>
    <source>
        <strain evidence="2">DSM 3688</strain>
    </source>
</reference>
<dbReference type="Proteomes" id="UP000007820">
    <property type="component" value="Unassembled WGS sequence"/>
</dbReference>